<feature type="signal peptide" evidence="2">
    <location>
        <begin position="1"/>
        <end position="20"/>
    </location>
</feature>
<feature type="compositionally biased region" description="Polar residues" evidence="1">
    <location>
        <begin position="21"/>
        <end position="32"/>
    </location>
</feature>
<feature type="domain" description="Cupin type-2" evidence="3">
    <location>
        <begin position="75"/>
        <end position="140"/>
    </location>
</feature>
<feature type="chain" id="PRO_5018644718" evidence="2">
    <location>
        <begin position="21"/>
        <end position="148"/>
    </location>
</feature>
<name>A0A3R9NVW6_9BACT</name>
<gene>
    <name evidence="4" type="ORF">EDE15_1321</name>
</gene>
<keyword evidence="5" id="KW-1185">Reference proteome</keyword>
<evidence type="ECO:0000256" key="1">
    <source>
        <dbReference type="SAM" id="MobiDB-lite"/>
    </source>
</evidence>
<evidence type="ECO:0000256" key="2">
    <source>
        <dbReference type="SAM" id="SignalP"/>
    </source>
</evidence>
<proteinExistence type="predicted"/>
<sequence>MKTIKITCAIALSMCVPARAQTTPTPGTTEALSQPKVYAIDQSPVNKSPNGTESRSVLRGTLATGESVAAHESTQPVGATPVALHPIHHSELLIVREGEVMFDHDGTSEKAGPGDIIYVPLGTVHRVRNVGTVPAKYVVVAIGGDVKK</sequence>
<dbReference type="Proteomes" id="UP000269669">
    <property type="component" value="Unassembled WGS sequence"/>
</dbReference>
<evidence type="ECO:0000313" key="5">
    <source>
        <dbReference type="Proteomes" id="UP000269669"/>
    </source>
</evidence>
<organism evidence="4 5">
    <name type="scientific">Edaphobacter aggregans</name>
    <dbReference type="NCBI Taxonomy" id="570835"/>
    <lineage>
        <taxon>Bacteria</taxon>
        <taxon>Pseudomonadati</taxon>
        <taxon>Acidobacteriota</taxon>
        <taxon>Terriglobia</taxon>
        <taxon>Terriglobales</taxon>
        <taxon>Acidobacteriaceae</taxon>
        <taxon>Edaphobacter</taxon>
    </lineage>
</organism>
<dbReference type="InterPro" id="IPR011051">
    <property type="entry name" value="RmlC_Cupin_sf"/>
</dbReference>
<dbReference type="InterPro" id="IPR014710">
    <property type="entry name" value="RmlC-like_jellyroll"/>
</dbReference>
<dbReference type="SUPFAM" id="SSF51182">
    <property type="entry name" value="RmlC-like cupins"/>
    <property type="match status" value="1"/>
</dbReference>
<dbReference type="Gene3D" id="2.60.120.10">
    <property type="entry name" value="Jelly Rolls"/>
    <property type="match status" value="1"/>
</dbReference>
<feature type="region of interest" description="Disordered" evidence="1">
    <location>
        <begin position="21"/>
        <end position="75"/>
    </location>
</feature>
<evidence type="ECO:0000313" key="4">
    <source>
        <dbReference type="EMBL" id="RSL15816.1"/>
    </source>
</evidence>
<dbReference type="EMBL" id="RSDW01000001">
    <property type="protein sequence ID" value="RSL15816.1"/>
    <property type="molecule type" value="Genomic_DNA"/>
</dbReference>
<comment type="caution">
    <text evidence="4">The sequence shown here is derived from an EMBL/GenBank/DDBJ whole genome shotgun (WGS) entry which is preliminary data.</text>
</comment>
<reference evidence="4 5" key="1">
    <citation type="submission" date="2018-12" db="EMBL/GenBank/DDBJ databases">
        <title>Sequencing of bacterial isolates from soil warming experiment in Harvard Forest, Massachusetts, USA.</title>
        <authorList>
            <person name="Deangelis K."/>
        </authorList>
    </citation>
    <scope>NUCLEOTIDE SEQUENCE [LARGE SCALE GENOMIC DNA]</scope>
    <source>
        <strain evidence="4 5">EB153</strain>
    </source>
</reference>
<keyword evidence="2" id="KW-0732">Signal</keyword>
<feature type="compositionally biased region" description="Polar residues" evidence="1">
    <location>
        <begin position="43"/>
        <end position="55"/>
    </location>
</feature>
<evidence type="ECO:0000259" key="3">
    <source>
        <dbReference type="Pfam" id="PF07883"/>
    </source>
</evidence>
<dbReference type="Pfam" id="PF07883">
    <property type="entry name" value="Cupin_2"/>
    <property type="match status" value="1"/>
</dbReference>
<protein>
    <submittedName>
        <fullName evidence="4">Cupin domain</fullName>
    </submittedName>
</protein>
<dbReference type="InterPro" id="IPR013096">
    <property type="entry name" value="Cupin_2"/>
</dbReference>
<accession>A0A3R9NVW6</accession>
<dbReference type="AlphaFoldDB" id="A0A3R9NVW6"/>